<dbReference type="RefSeq" id="WP_197010300.1">
    <property type="nucleotide sequence ID" value="NZ_BAABES010000006.1"/>
</dbReference>
<proteinExistence type="predicted"/>
<dbReference type="Proteomes" id="UP000614047">
    <property type="component" value="Unassembled WGS sequence"/>
</dbReference>
<feature type="domain" description="DUF6985" evidence="1">
    <location>
        <begin position="6"/>
        <end position="158"/>
    </location>
</feature>
<dbReference type="EMBL" id="JADOUA010000001">
    <property type="protein sequence ID" value="MBG6087441.1"/>
    <property type="molecule type" value="Genomic_DNA"/>
</dbReference>
<evidence type="ECO:0000313" key="3">
    <source>
        <dbReference type="Proteomes" id="UP000614047"/>
    </source>
</evidence>
<sequence length="178" mass="19884">MQIPGLGQVTEDVDLGWYQSGPVPVPVLGGAPCRIIIDGYDDDPTPEDFHAAIRTFLALDRSALVAATPSIFAYYRDIMNDIVAEGDDDWFVEIQSPDDVLDHIRFGDRPVISRDHYGDRHVYVSLECECDWEPEHGLQIVFRDGRTVTKVGPYDGHLTNSAAYADDTLDGVVYHMSR</sequence>
<accession>A0A931GLG7</accession>
<dbReference type="AlphaFoldDB" id="A0A931GLG7"/>
<dbReference type="InterPro" id="IPR054254">
    <property type="entry name" value="DUF6985"/>
</dbReference>
<gene>
    <name evidence="2" type="ORF">IW256_001554</name>
</gene>
<protein>
    <recommendedName>
        <fullName evidence="1">DUF6985 domain-containing protein</fullName>
    </recommendedName>
</protein>
<organism evidence="2 3">
    <name type="scientific">Actinomadura viridis</name>
    <dbReference type="NCBI Taxonomy" id="58110"/>
    <lineage>
        <taxon>Bacteria</taxon>
        <taxon>Bacillati</taxon>
        <taxon>Actinomycetota</taxon>
        <taxon>Actinomycetes</taxon>
        <taxon>Streptosporangiales</taxon>
        <taxon>Thermomonosporaceae</taxon>
        <taxon>Actinomadura</taxon>
    </lineage>
</organism>
<reference evidence="2" key="1">
    <citation type="submission" date="2020-11" db="EMBL/GenBank/DDBJ databases">
        <title>Sequencing the genomes of 1000 actinobacteria strains.</title>
        <authorList>
            <person name="Klenk H.-P."/>
        </authorList>
    </citation>
    <scope>NUCLEOTIDE SEQUENCE</scope>
    <source>
        <strain evidence="2">DSM 43175</strain>
    </source>
</reference>
<comment type="caution">
    <text evidence="2">The sequence shown here is derived from an EMBL/GenBank/DDBJ whole genome shotgun (WGS) entry which is preliminary data.</text>
</comment>
<name>A0A931GLG7_9ACTN</name>
<evidence type="ECO:0000259" key="1">
    <source>
        <dbReference type="Pfam" id="PF22481"/>
    </source>
</evidence>
<keyword evidence="3" id="KW-1185">Reference proteome</keyword>
<evidence type="ECO:0000313" key="2">
    <source>
        <dbReference type="EMBL" id="MBG6087441.1"/>
    </source>
</evidence>
<dbReference type="Pfam" id="PF22481">
    <property type="entry name" value="DUF6985"/>
    <property type="match status" value="1"/>
</dbReference>